<evidence type="ECO:0000313" key="2">
    <source>
        <dbReference type="EMBL" id="QJA47236.1"/>
    </source>
</evidence>
<dbReference type="EMBL" id="MT144036">
    <property type="protein sequence ID" value="QJA47236.1"/>
    <property type="molecule type" value="Genomic_DNA"/>
</dbReference>
<feature type="region of interest" description="Disordered" evidence="1">
    <location>
        <begin position="455"/>
        <end position="474"/>
    </location>
</feature>
<sequence length="474" mass="47542">MAEQIGVNVDMTGLSEAVAGLTAVSHEMAATAAAAQATARAGGAVAKGAKDAADAEKGFFDTARARGREAASIGRVMRGGAMLGMMGVQAGLQLTERAFGEGPGGGAVRTAGGIIGGTMTGAMGGAMIGGPWGAAIGGGIGLVSSSLNAIFASMETQSTNMAEKFAMAADQAARLVDTASALSQSWGLMGDQLRGGGTDLRGLSESVGILSEATKAPQAVIVDLINSISDRAVDAASVTNALRESQMKAMTDGMRTLGLSADQMAEVAIAADKARVPVDLFIQMMLNRGREAVRMGRAETVSEYARSVAGGMSVTGSPMQVAAASMLGPGFSAVTQAIAEGGATPEQIAARQRLGVTAGMGAEQSVATLASAVAGGGSLAGTGLERFGDVLGQFGAQAEDIKALAGVMVQARITQEAVNASNARIVAAAAENTAALRAVEEGLSEIAGERAEIAAEAERRQSHEANREIVGPRR</sequence>
<reference evidence="2" key="1">
    <citation type="submission" date="2020-03" db="EMBL/GenBank/DDBJ databases">
        <title>The deep terrestrial virosphere.</title>
        <authorList>
            <person name="Holmfeldt K."/>
            <person name="Nilsson E."/>
            <person name="Simone D."/>
            <person name="Lopez-Fernandez M."/>
            <person name="Wu X."/>
            <person name="de Brujin I."/>
            <person name="Lundin D."/>
            <person name="Andersson A."/>
            <person name="Bertilsson S."/>
            <person name="Dopson M."/>
        </authorList>
    </citation>
    <scope>NUCLEOTIDE SEQUENCE</scope>
    <source>
        <strain evidence="3">MM415B00894</strain>
        <strain evidence="2">TM448A00624</strain>
        <strain evidence="4">TM448B00723</strain>
    </source>
</reference>
<name>A0A6H1ZH33_9ZZZZ</name>
<evidence type="ECO:0000313" key="3">
    <source>
        <dbReference type="EMBL" id="QJA61756.1"/>
    </source>
</evidence>
<dbReference type="EMBL" id="MT141452">
    <property type="protein sequence ID" value="QJA61756.1"/>
    <property type="molecule type" value="Genomic_DNA"/>
</dbReference>
<organism evidence="2">
    <name type="scientific">viral metagenome</name>
    <dbReference type="NCBI Taxonomy" id="1070528"/>
    <lineage>
        <taxon>unclassified sequences</taxon>
        <taxon>metagenomes</taxon>
        <taxon>organismal metagenomes</taxon>
    </lineage>
</organism>
<protein>
    <submittedName>
        <fullName evidence="2">Uncharacterized protein</fullName>
    </submittedName>
</protein>
<proteinExistence type="predicted"/>
<evidence type="ECO:0000256" key="1">
    <source>
        <dbReference type="SAM" id="MobiDB-lite"/>
    </source>
</evidence>
<gene>
    <name evidence="3" type="ORF">MM415B00894_0011</name>
    <name evidence="2" type="ORF">TM448A00624_0015</name>
    <name evidence="4" type="ORF">TM448B00723_0011</name>
</gene>
<dbReference type="EMBL" id="MT144650">
    <property type="protein sequence ID" value="QJH96408.1"/>
    <property type="molecule type" value="Genomic_DNA"/>
</dbReference>
<dbReference type="AlphaFoldDB" id="A0A6H1ZH33"/>
<evidence type="ECO:0000313" key="4">
    <source>
        <dbReference type="EMBL" id="QJH96408.1"/>
    </source>
</evidence>
<accession>A0A6H1ZH33</accession>